<keyword evidence="1 4" id="KW-0378">Hydrolase</keyword>
<feature type="active site" description="Nucleophile" evidence="4">
    <location>
        <position position="44"/>
    </location>
</feature>
<sequence length="275" mass="29931">MPSKRRTKVGLALGSGGVKGLAHIGVIKVLQQNNIPIDFIAGASIGALVGAHFAAYLDAKKMEEIALAHNWQTAFSLFDPSLGGGLLKGKKVEKLIKEWLADNSFKSLKIPLSVVTTDLKSGREVDLAKGNLIKAVRASLSVPPVFQPVAYRSYLLADGGLCNPLPDDVVRKMGANFVITVNLDDLQFNNTNNIDSLPKISIRALNILRRHLAQKSLRASDLVIEPIVPEIGLVGWNKFFDNRQVSRLIKAGEKAALKALPKIKKCLKNPKFCRP</sequence>
<dbReference type="InterPro" id="IPR002641">
    <property type="entry name" value="PNPLA_dom"/>
</dbReference>
<dbReference type="GO" id="GO:0016787">
    <property type="term" value="F:hydrolase activity"/>
    <property type="evidence" value="ECO:0007669"/>
    <property type="project" value="UniProtKB-UniRule"/>
</dbReference>
<comment type="caution">
    <text evidence="4">Lacks conserved residue(s) required for the propagation of feature annotation.</text>
</comment>
<evidence type="ECO:0000256" key="4">
    <source>
        <dbReference type="PROSITE-ProRule" id="PRU01161"/>
    </source>
</evidence>
<dbReference type="Gene3D" id="3.40.1090.10">
    <property type="entry name" value="Cytosolic phospholipase A2 catalytic domain"/>
    <property type="match status" value="2"/>
</dbReference>
<feature type="short sequence motif" description="DGA/G" evidence="4">
    <location>
        <begin position="158"/>
        <end position="160"/>
    </location>
</feature>
<evidence type="ECO:0000259" key="5">
    <source>
        <dbReference type="PROSITE" id="PS51635"/>
    </source>
</evidence>
<name>A0A1G1Y5G9_9BACT</name>
<proteinExistence type="predicted"/>
<reference evidence="6 7" key="1">
    <citation type="journal article" date="2016" name="Nat. Commun.">
        <title>Thousands of microbial genomes shed light on interconnected biogeochemical processes in an aquifer system.</title>
        <authorList>
            <person name="Anantharaman K."/>
            <person name="Brown C.T."/>
            <person name="Hug L.A."/>
            <person name="Sharon I."/>
            <person name="Castelle C.J."/>
            <person name="Probst A.J."/>
            <person name="Thomas B.C."/>
            <person name="Singh A."/>
            <person name="Wilkins M.J."/>
            <person name="Karaoz U."/>
            <person name="Brodie E.L."/>
            <person name="Williams K.H."/>
            <person name="Hubbard S.S."/>
            <person name="Banfield J.F."/>
        </authorList>
    </citation>
    <scope>NUCLEOTIDE SEQUENCE [LARGE SCALE GENOMIC DNA]</scope>
</reference>
<dbReference type="InterPro" id="IPR050301">
    <property type="entry name" value="NTE"/>
</dbReference>
<dbReference type="SUPFAM" id="SSF52151">
    <property type="entry name" value="FabD/lysophospholipase-like"/>
    <property type="match status" value="1"/>
</dbReference>
<dbReference type="Pfam" id="PF01734">
    <property type="entry name" value="Patatin"/>
    <property type="match status" value="1"/>
</dbReference>
<dbReference type="PANTHER" id="PTHR14226">
    <property type="entry name" value="NEUROPATHY TARGET ESTERASE/SWISS CHEESE D.MELANOGASTER"/>
    <property type="match status" value="1"/>
</dbReference>
<dbReference type="Proteomes" id="UP000178432">
    <property type="component" value="Unassembled WGS sequence"/>
</dbReference>
<dbReference type="AlphaFoldDB" id="A0A1G1Y5G9"/>
<comment type="caution">
    <text evidence="6">The sequence shown here is derived from an EMBL/GenBank/DDBJ whole genome shotgun (WGS) entry which is preliminary data.</text>
</comment>
<gene>
    <name evidence="6" type="ORF">A2663_03990</name>
</gene>
<evidence type="ECO:0000313" key="6">
    <source>
        <dbReference type="EMBL" id="OGY47066.1"/>
    </source>
</evidence>
<accession>A0A1G1Y5G9</accession>
<dbReference type="InterPro" id="IPR016035">
    <property type="entry name" value="Acyl_Trfase/lysoPLipase"/>
</dbReference>
<keyword evidence="3 4" id="KW-0443">Lipid metabolism</keyword>
<organism evidence="6 7">
    <name type="scientific">Candidatus Buchananbacteria bacterium RIFCSPHIGHO2_01_FULL_46_12</name>
    <dbReference type="NCBI Taxonomy" id="1797536"/>
    <lineage>
        <taxon>Bacteria</taxon>
        <taxon>Candidatus Buchananiibacteriota</taxon>
    </lineage>
</organism>
<feature type="active site" description="Proton acceptor" evidence="4">
    <location>
        <position position="158"/>
    </location>
</feature>
<dbReference type="EMBL" id="MHIF01000048">
    <property type="protein sequence ID" value="OGY47066.1"/>
    <property type="molecule type" value="Genomic_DNA"/>
</dbReference>
<feature type="domain" description="PNPLA" evidence="5">
    <location>
        <begin position="11"/>
        <end position="171"/>
    </location>
</feature>
<dbReference type="GO" id="GO:0016042">
    <property type="term" value="P:lipid catabolic process"/>
    <property type="evidence" value="ECO:0007669"/>
    <property type="project" value="UniProtKB-UniRule"/>
</dbReference>
<feature type="short sequence motif" description="GXSXG" evidence="4">
    <location>
        <begin position="42"/>
        <end position="46"/>
    </location>
</feature>
<evidence type="ECO:0000313" key="7">
    <source>
        <dbReference type="Proteomes" id="UP000178432"/>
    </source>
</evidence>
<evidence type="ECO:0000256" key="1">
    <source>
        <dbReference type="ARBA" id="ARBA00022801"/>
    </source>
</evidence>
<evidence type="ECO:0000256" key="3">
    <source>
        <dbReference type="ARBA" id="ARBA00023098"/>
    </source>
</evidence>
<protein>
    <recommendedName>
        <fullName evidence="5">PNPLA domain-containing protein</fullName>
    </recommendedName>
</protein>
<dbReference type="PROSITE" id="PS51635">
    <property type="entry name" value="PNPLA"/>
    <property type="match status" value="1"/>
</dbReference>
<keyword evidence="2 4" id="KW-0442">Lipid degradation</keyword>
<dbReference type="PANTHER" id="PTHR14226:SF76">
    <property type="entry name" value="NTE FAMILY PROTEIN RSSA"/>
    <property type="match status" value="1"/>
</dbReference>
<evidence type="ECO:0000256" key="2">
    <source>
        <dbReference type="ARBA" id="ARBA00022963"/>
    </source>
</evidence>